<accession>G7VE48</accession>
<dbReference type="Proteomes" id="UP000005867">
    <property type="component" value="Chromosome"/>
</dbReference>
<dbReference type="eggNOG" id="arCOG00679">
    <property type="taxonomic scope" value="Archaea"/>
</dbReference>
<dbReference type="AlphaFoldDB" id="G7VE48"/>
<dbReference type="KEGG" id="pyr:P186_1394"/>
<evidence type="ECO:0000313" key="5">
    <source>
        <dbReference type="Proteomes" id="UP000005867"/>
    </source>
</evidence>
<keyword evidence="1" id="KW-0238">DNA-binding</keyword>
<proteinExistence type="predicted"/>
<dbReference type="BioCyc" id="PSP1104324:GJSN-1370-MONOMER"/>
<organism evidence="4 5">
    <name type="scientific">Pyrobaculum ferrireducens</name>
    <dbReference type="NCBI Taxonomy" id="1104324"/>
    <lineage>
        <taxon>Archaea</taxon>
        <taxon>Thermoproteota</taxon>
        <taxon>Thermoprotei</taxon>
        <taxon>Thermoproteales</taxon>
        <taxon>Thermoproteaceae</taxon>
        <taxon>Pyrobaculum</taxon>
    </lineage>
</organism>
<evidence type="ECO:0000256" key="2">
    <source>
        <dbReference type="SAM" id="MobiDB-lite"/>
    </source>
</evidence>
<gene>
    <name evidence="4" type="ORF">P186_1394</name>
</gene>
<dbReference type="STRING" id="1104324.P186_1394"/>
<reference evidence="4 5" key="1">
    <citation type="journal article" date="2012" name="J. Bacteriol.">
        <title>Complete genome sequence of strain 1860, a crenarchaeon of the genus pyrobaculum able to grow with various electron acceptors.</title>
        <authorList>
            <person name="Mardanov A.V."/>
            <person name="Gumerov V.M."/>
            <person name="Slobodkina G.B."/>
            <person name="Beletsky A.V."/>
            <person name="Bonch-Osmolovskaya E.A."/>
            <person name="Ravin N.V."/>
            <person name="Skryabin K.G."/>
        </authorList>
    </citation>
    <scope>NUCLEOTIDE SEQUENCE [LARGE SCALE GENOMIC DNA]</scope>
    <source>
        <strain evidence="4 5">1860</strain>
    </source>
</reference>
<feature type="domain" description="Cas12f1-like TNB" evidence="3">
    <location>
        <begin position="164"/>
        <end position="215"/>
    </location>
</feature>
<dbReference type="HOGENOM" id="CLU_838417_0_0_2"/>
<name>G7VE48_9CREN</name>
<feature type="region of interest" description="Disordered" evidence="2">
    <location>
        <begin position="227"/>
        <end position="261"/>
    </location>
</feature>
<evidence type="ECO:0000256" key="1">
    <source>
        <dbReference type="ARBA" id="ARBA00023125"/>
    </source>
</evidence>
<dbReference type="OrthoDB" id="33505at2157"/>
<dbReference type="EMBL" id="CP003098">
    <property type="protein sequence ID" value="AET32821.1"/>
    <property type="molecule type" value="Genomic_DNA"/>
</dbReference>
<feature type="region of interest" description="Disordered" evidence="2">
    <location>
        <begin position="299"/>
        <end position="332"/>
    </location>
</feature>
<dbReference type="RefSeq" id="WP_014288647.1">
    <property type="nucleotide sequence ID" value="NC_016645.1"/>
</dbReference>
<evidence type="ECO:0000313" key="4">
    <source>
        <dbReference type="EMBL" id="AET32821.1"/>
    </source>
</evidence>
<dbReference type="Pfam" id="PF07282">
    <property type="entry name" value="Cas12f1-like_TNB"/>
    <property type="match status" value="1"/>
</dbReference>
<protein>
    <recommendedName>
        <fullName evidence="3">Cas12f1-like TNB domain-containing protein</fullName>
    </recommendedName>
</protein>
<sequence length="332" mass="35656">MGCFAALGIDVNKSYVAFSWVTNDPDLAASALGAWGAHPITSWLFEEHIALDTPLKLSEAVSVPEAHVEAVLMWLPGRRNNRQKRWRRMATAKLFATLTPWLRHLADQGTPAVIGVEDLRGMARRRGISEVEYAKIWKKIIGAFGTPLREGPGYRAYIGRGRSVVIALDPRGTSATCALCAAQGRTTPVQERGGRTVHCPIHGPINRDINAAINIAIKAVRIYAGDTPGGARGGQQPQPRTPSAGHPNEEKGAQRPRGDETAETWQGYIAASLTAPPGALDAYMEEVFKHFAGAEGRCLPLEGGQTQGEGEEEGGALNKGARTPPFSHHVGP</sequence>
<evidence type="ECO:0000259" key="3">
    <source>
        <dbReference type="Pfam" id="PF07282"/>
    </source>
</evidence>
<keyword evidence="5" id="KW-1185">Reference proteome</keyword>
<dbReference type="GO" id="GO:0003677">
    <property type="term" value="F:DNA binding"/>
    <property type="evidence" value="ECO:0007669"/>
    <property type="project" value="UniProtKB-KW"/>
</dbReference>
<feature type="compositionally biased region" description="Basic and acidic residues" evidence="2">
    <location>
        <begin position="247"/>
        <end position="260"/>
    </location>
</feature>
<dbReference type="InterPro" id="IPR010095">
    <property type="entry name" value="Cas12f1-like_TNB"/>
</dbReference>
<dbReference type="GeneID" id="11595653"/>